<evidence type="ECO:0000313" key="15">
    <source>
        <dbReference type="EMBL" id="CAL4996340.1"/>
    </source>
</evidence>
<keyword evidence="9" id="KW-0256">Endoplasmic reticulum</keyword>
<evidence type="ECO:0000256" key="6">
    <source>
        <dbReference type="ARBA" id="ARBA00022473"/>
    </source>
</evidence>
<evidence type="ECO:0000256" key="5">
    <source>
        <dbReference type="ARBA" id="ARBA00006891"/>
    </source>
</evidence>
<evidence type="ECO:0000256" key="2">
    <source>
        <dbReference type="ARBA" id="ARBA00004141"/>
    </source>
</evidence>
<feature type="transmembrane region" description="Helical" evidence="14">
    <location>
        <begin position="70"/>
        <end position="91"/>
    </location>
</feature>
<keyword evidence="10 14" id="KW-1133">Transmembrane helix</keyword>
<feature type="compositionally biased region" description="Pro residues" evidence="13">
    <location>
        <begin position="12"/>
        <end position="26"/>
    </location>
</feature>
<evidence type="ECO:0000256" key="7">
    <source>
        <dbReference type="ARBA" id="ARBA00022490"/>
    </source>
</evidence>
<comment type="subcellular location">
    <subcellularLocation>
        <location evidence="4">Cytoplasm</location>
    </subcellularLocation>
    <subcellularLocation>
        <location evidence="3">Endoplasmic reticulum</location>
    </subcellularLocation>
    <subcellularLocation>
        <location evidence="2">Membrane</location>
        <topology evidence="2">Multi-pass membrane protein</topology>
    </subcellularLocation>
    <subcellularLocation>
        <location evidence="1">Nucleus</location>
    </subcellularLocation>
</comment>
<protein>
    <submittedName>
        <fullName evidence="15">Uncharacterized protein</fullName>
    </submittedName>
</protein>
<keyword evidence="16" id="KW-1185">Reference proteome</keyword>
<evidence type="ECO:0000256" key="3">
    <source>
        <dbReference type="ARBA" id="ARBA00004240"/>
    </source>
</evidence>
<comment type="similarity">
    <text evidence="5">Belongs to the plant organ size related (OSR) protein family.</text>
</comment>
<feature type="transmembrane region" description="Helical" evidence="14">
    <location>
        <begin position="97"/>
        <end position="115"/>
    </location>
</feature>
<keyword evidence="11 14" id="KW-0472">Membrane</keyword>
<evidence type="ECO:0000313" key="16">
    <source>
        <dbReference type="Proteomes" id="UP001497457"/>
    </source>
</evidence>
<dbReference type="PANTHER" id="PTHR36023">
    <property type="entry name" value="ARGOS-LIKE PROTEIN"/>
    <property type="match status" value="1"/>
</dbReference>
<dbReference type="AlphaFoldDB" id="A0ABC9B8R2"/>
<evidence type="ECO:0000256" key="4">
    <source>
        <dbReference type="ARBA" id="ARBA00004496"/>
    </source>
</evidence>
<accession>A0ABC9B8R2</accession>
<keyword evidence="8 14" id="KW-0812">Transmembrane</keyword>
<dbReference type="GO" id="GO:0005783">
    <property type="term" value="C:endoplasmic reticulum"/>
    <property type="evidence" value="ECO:0007669"/>
    <property type="project" value="UniProtKB-SubCell"/>
</dbReference>
<keyword evidence="7" id="KW-0963">Cytoplasm</keyword>
<dbReference type="GO" id="GO:0009725">
    <property type="term" value="P:response to hormone"/>
    <property type="evidence" value="ECO:0007669"/>
    <property type="project" value="UniProtKB-ARBA"/>
</dbReference>
<proteinExistence type="inferred from homology"/>
<evidence type="ECO:0000256" key="12">
    <source>
        <dbReference type="ARBA" id="ARBA00023242"/>
    </source>
</evidence>
<dbReference type="PANTHER" id="PTHR36023:SF2">
    <property type="entry name" value="OS08G0113700 PROTEIN"/>
    <property type="match status" value="1"/>
</dbReference>
<evidence type="ECO:0000256" key="8">
    <source>
        <dbReference type="ARBA" id="ARBA00022692"/>
    </source>
</evidence>
<dbReference type="Proteomes" id="UP001497457">
    <property type="component" value="Chromosome 25rd"/>
</dbReference>
<evidence type="ECO:0000256" key="11">
    <source>
        <dbReference type="ARBA" id="ARBA00023136"/>
    </source>
</evidence>
<dbReference type="GO" id="GO:0005634">
    <property type="term" value="C:nucleus"/>
    <property type="evidence" value="ECO:0007669"/>
    <property type="project" value="UniProtKB-SubCell"/>
</dbReference>
<sequence>MAAHGRAAAGPKPSPFPGFPTPPPSAPAKRRWAQPAPPRRGSFVAGGSGVVGDLGSGAAGIGGSYLGAEAAALLACVTATLLVLPLLLPPLPPPPPLFLLVPVAIFAVLLLLVLVPSDAAGRGAAATVGPHYSGNGNSSYR</sequence>
<evidence type="ECO:0000256" key="13">
    <source>
        <dbReference type="SAM" id="MobiDB-lite"/>
    </source>
</evidence>
<feature type="region of interest" description="Disordered" evidence="13">
    <location>
        <begin position="1"/>
        <end position="44"/>
    </location>
</feature>
<evidence type="ECO:0000256" key="14">
    <source>
        <dbReference type="SAM" id="Phobius"/>
    </source>
</evidence>
<evidence type="ECO:0000256" key="1">
    <source>
        <dbReference type="ARBA" id="ARBA00004123"/>
    </source>
</evidence>
<keyword evidence="12" id="KW-0539">Nucleus</keyword>
<reference evidence="15" key="1">
    <citation type="submission" date="2024-10" db="EMBL/GenBank/DDBJ databases">
        <authorList>
            <person name="Ryan C."/>
        </authorList>
    </citation>
    <scope>NUCLEOTIDE SEQUENCE [LARGE SCALE GENOMIC DNA]</scope>
</reference>
<organism evidence="15 16">
    <name type="scientific">Urochloa decumbens</name>
    <dbReference type="NCBI Taxonomy" id="240449"/>
    <lineage>
        <taxon>Eukaryota</taxon>
        <taxon>Viridiplantae</taxon>
        <taxon>Streptophyta</taxon>
        <taxon>Embryophyta</taxon>
        <taxon>Tracheophyta</taxon>
        <taxon>Spermatophyta</taxon>
        <taxon>Magnoliopsida</taxon>
        <taxon>Liliopsida</taxon>
        <taxon>Poales</taxon>
        <taxon>Poaceae</taxon>
        <taxon>PACMAD clade</taxon>
        <taxon>Panicoideae</taxon>
        <taxon>Panicodae</taxon>
        <taxon>Paniceae</taxon>
        <taxon>Melinidinae</taxon>
        <taxon>Urochloa</taxon>
    </lineage>
</organism>
<dbReference type="InterPro" id="IPR037468">
    <property type="entry name" value="ARGOS/ARL/OSR1"/>
</dbReference>
<gene>
    <name evidence="15" type="ORF">URODEC1_LOCUS62854</name>
</gene>
<dbReference type="EMBL" id="OZ075135">
    <property type="protein sequence ID" value="CAL4996340.1"/>
    <property type="molecule type" value="Genomic_DNA"/>
</dbReference>
<dbReference type="GO" id="GO:0016020">
    <property type="term" value="C:membrane"/>
    <property type="evidence" value="ECO:0007669"/>
    <property type="project" value="UniProtKB-SubCell"/>
</dbReference>
<keyword evidence="6" id="KW-0217">Developmental protein</keyword>
<name>A0ABC9B8R2_9POAL</name>
<evidence type="ECO:0000256" key="10">
    <source>
        <dbReference type="ARBA" id="ARBA00022989"/>
    </source>
</evidence>
<evidence type="ECO:0000256" key="9">
    <source>
        <dbReference type="ARBA" id="ARBA00022824"/>
    </source>
</evidence>